<accession>A0ABM8ATT5</accession>
<sequence length="167" mass="19638">MIRSVSVKNAVNDALEIFQFDQWLRFYFVKEKNGELWIEIPEEVLAELKVKFGPLHSYADMVNNAITDYKRSQENVCSFVAARLDGQKYEATVLPQVFDNATFKIEMYMFNVWLKMHEAILDEEYQGFESWTEMYEGWNSMEEVRTYRAKLVKSGMDPQIPACDTTQ</sequence>
<keyword evidence="2" id="KW-1185">Reference proteome</keyword>
<evidence type="ECO:0000313" key="1">
    <source>
        <dbReference type="EMBL" id="BDQ34916.1"/>
    </source>
</evidence>
<organism evidence="1 2">
    <name type="scientific">Pseudodesulfovibrio portus</name>
    <dbReference type="NCBI Taxonomy" id="231439"/>
    <lineage>
        <taxon>Bacteria</taxon>
        <taxon>Pseudomonadati</taxon>
        <taxon>Thermodesulfobacteriota</taxon>
        <taxon>Desulfovibrionia</taxon>
        <taxon>Desulfovibrionales</taxon>
        <taxon>Desulfovibrionaceae</taxon>
    </lineage>
</organism>
<gene>
    <name evidence="1" type="ORF">JCM14722_24580</name>
</gene>
<proteinExistence type="predicted"/>
<dbReference type="EMBL" id="AP026708">
    <property type="protein sequence ID" value="BDQ34916.1"/>
    <property type="molecule type" value="Genomic_DNA"/>
</dbReference>
<reference evidence="1" key="1">
    <citation type="submission" date="2022-08" db="EMBL/GenBank/DDBJ databases">
        <title>Genome Sequence of the sulphate-reducing bacterium, Pseudodesulfovibrio portus JCM14722.</title>
        <authorList>
            <person name="Kondo R."/>
            <person name="Kataoka T."/>
        </authorList>
    </citation>
    <scope>NUCLEOTIDE SEQUENCE</scope>
    <source>
        <strain evidence="1">JCM 14722</strain>
    </source>
</reference>
<dbReference type="Proteomes" id="UP001061361">
    <property type="component" value="Chromosome"/>
</dbReference>
<protein>
    <submittedName>
        <fullName evidence="1">Uncharacterized protein</fullName>
    </submittedName>
</protein>
<evidence type="ECO:0000313" key="2">
    <source>
        <dbReference type="Proteomes" id="UP001061361"/>
    </source>
</evidence>
<dbReference type="RefSeq" id="WP_264981808.1">
    <property type="nucleotide sequence ID" value="NZ_AP026708.1"/>
</dbReference>
<name>A0ABM8ATT5_9BACT</name>